<keyword evidence="5" id="KW-1185">Reference proteome</keyword>
<dbReference type="STRING" id="569365.A0A0D2B9M2"/>
<evidence type="ECO:0000256" key="2">
    <source>
        <dbReference type="ARBA" id="ARBA00022857"/>
    </source>
</evidence>
<evidence type="ECO:0000313" key="4">
    <source>
        <dbReference type="EMBL" id="KIW34307.1"/>
    </source>
</evidence>
<protein>
    <submittedName>
        <fullName evidence="4">Uncharacterized protein</fullName>
    </submittedName>
</protein>
<dbReference type="GeneID" id="27340288"/>
<proteinExistence type="inferred from homology"/>
<sequence>MAPPIAIVTGGSSGIGAALVEHLVSLGWNVVIADIHQPKHSLPGTLYIHSDVSSWEQQSHMFKQAYEWGKRLDFCALNAGIDDRDDIFNTLSYDLHKPPKKPNTDTFSVNITGTYYGIKLAAHYMTILSGAAGKAKPGGKITVTGSGAGLFPSPSTPQYTTSKHALIGLVRALGTSDAALAANVRINSVCPAIVDTGGLPLGFLDKLLPGQITPMSTVLRGFDAVADLAGVAREDWVESGPAGETLEAIVHDLVWHSPPERPQGEKAKASGVSGSQAAAAAAAATAELYQDRNRPFETGGGGTDFW</sequence>
<accession>A0A0D2B9M2</accession>
<dbReference type="Proteomes" id="UP000054466">
    <property type="component" value="Unassembled WGS sequence"/>
</dbReference>
<dbReference type="AlphaFoldDB" id="A0A0D2B9M2"/>
<dbReference type="Gene3D" id="3.40.50.720">
    <property type="entry name" value="NAD(P)-binding Rossmann-like Domain"/>
    <property type="match status" value="1"/>
</dbReference>
<keyword evidence="2" id="KW-0521">NADP</keyword>
<dbReference type="InterPro" id="IPR020904">
    <property type="entry name" value="Sc_DH/Rdtase_CS"/>
</dbReference>
<dbReference type="RefSeq" id="XP_016254523.1">
    <property type="nucleotide sequence ID" value="XM_016387595.1"/>
</dbReference>
<dbReference type="PRINTS" id="PR00081">
    <property type="entry name" value="GDHRDH"/>
</dbReference>
<evidence type="ECO:0000256" key="3">
    <source>
        <dbReference type="ARBA" id="ARBA00023002"/>
    </source>
</evidence>
<dbReference type="Pfam" id="PF00106">
    <property type="entry name" value="adh_short"/>
    <property type="match status" value="1"/>
</dbReference>
<dbReference type="GO" id="GO:0016491">
    <property type="term" value="F:oxidoreductase activity"/>
    <property type="evidence" value="ECO:0007669"/>
    <property type="project" value="UniProtKB-KW"/>
</dbReference>
<dbReference type="InterPro" id="IPR036291">
    <property type="entry name" value="NAD(P)-bd_dom_sf"/>
</dbReference>
<comment type="similarity">
    <text evidence="1">Belongs to the short-chain dehydrogenases/reductases (SDR) family.</text>
</comment>
<name>A0A0D2B9M2_9EURO</name>
<dbReference type="PANTHER" id="PTHR43180">
    <property type="entry name" value="3-OXOACYL-(ACYL-CARRIER-PROTEIN) REDUCTASE (AFU_ORTHOLOGUE AFUA_6G11210)"/>
    <property type="match status" value="1"/>
</dbReference>
<organism evidence="4 5">
    <name type="scientific">Cladophialophora immunda</name>
    <dbReference type="NCBI Taxonomy" id="569365"/>
    <lineage>
        <taxon>Eukaryota</taxon>
        <taxon>Fungi</taxon>
        <taxon>Dikarya</taxon>
        <taxon>Ascomycota</taxon>
        <taxon>Pezizomycotina</taxon>
        <taxon>Eurotiomycetes</taxon>
        <taxon>Chaetothyriomycetidae</taxon>
        <taxon>Chaetothyriales</taxon>
        <taxon>Herpotrichiellaceae</taxon>
        <taxon>Cladophialophora</taxon>
    </lineage>
</organism>
<gene>
    <name evidence="4" type="ORF">PV07_01094</name>
</gene>
<dbReference type="OrthoDB" id="5371740at2759"/>
<evidence type="ECO:0000313" key="5">
    <source>
        <dbReference type="Proteomes" id="UP000054466"/>
    </source>
</evidence>
<evidence type="ECO:0000256" key="1">
    <source>
        <dbReference type="ARBA" id="ARBA00006484"/>
    </source>
</evidence>
<dbReference type="PANTHER" id="PTHR43180:SF33">
    <property type="entry name" value="15-HYDROXYPROSTAGLANDIN DEHYDROGENASE [NAD(+)]-LIKE"/>
    <property type="match status" value="1"/>
</dbReference>
<dbReference type="InterPro" id="IPR002347">
    <property type="entry name" value="SDR_fam"/>
</dbReference>
<dbReference type="HOGENOM" id="CLU_010194_13_0_1"/>
<dbReference type="SUPFAM" id="SSF51735">
    <property type="entry name" value="NAD(P)-binding Rossmann-fold domains"/>
    <property type="match status" value="1"/>
</dbReference>
<reference evidence="4 5" key="1">
    <citation type="submission" date="2015-01" db="EMBL/GenBank/DDBJ databases">
        <title>The Genome Sequence of Cladophialophora immunda CBS83496.</title>
        <authorList>
            <consortium name="The Broad Institute Genomics Platform"/>
            <person name="Cuomo C."/>
            <person name="de Hoog S."/>
            <person name="Gorbushina A."/>
            <person name="Stielow B."/>
            <person name="Teixiera M."/>
            <person name="Abouelleil A."/>
            <person name="Chapman S.B."/>
            <person name="Priest M."/>
            <person name="Young S.K."/>
            <person name="Wortman J."/>
            <person name="Nusbaum C."/>
            <person name="Birren B."/>
        </authorList>
    </citation>
    <scope>NUCLEOTIDE SEQUENCE [LARGE SCALE GENOMIC DNA]</scope>
    <source>
        <strain evidence="4 5">CBS 83496</strain>
    </source>
</reference>
<dbReference type="VEuPathDB" id="FungiDB:PV07_01094"/>
<dbReference type="EMBL" id="KN847040">
    <property type="protein sequence ID" value="KIW34307.1"/>
    <property type="molecule type" value="Genomic_DNA"/>
</dbReference>
<keyword evidence="3" id="KW-0560">Oxidoreductase</keyword>
<dbReference type="PROSITE" id="PS00061">
    <property type="entry name" value="ADH_SHORT"/>
    <property type="match status" value="1"/>
</dbReference>